<evidence type="ECO:0000313" key="2">
    <source>
        <dbReference type="Proteomes" id="UP000053617"/>
    </source>
</evidence>
<dbReference type="InterPro" id="IPR029044">
    <property type="entry name" value="Nucleotide-diphossugar_trans"/>
</dbReference>
<dbReference type="InterPro" id="IPR008441">
    <property type="entry name" value="AfumC-like_glycosyl_Trfase"/>
</dbReference>
<sequence>MVPQQYDYHIPAGLHAIPADLVDLRPDPEIDETLLHPPPISDEKNIWFFWHSGYKTMHPYTKRNVRAWHRRFSKHGWTIRVLDRQPSSPLNVAHFLDITDSNTFPRAFIDGTIGGDYAPQHTSDLVRWPLLLEYGGVYADVGMIQIGDLDRLWNETVGNPDSRFEVISYCNGEIEAPSLTNYFLASRRDNALFSRCHKLLLALWAADGGKTSTEGMHRSPLLKGVPMMGGPFTIEEDDKKIGPEEVGRILTDYIIQGQVMTMVMGLVDEEDGWDGPKYVADHVYGIDFMAGSQLINEYTDWNGQKAFDLMSLTLPKPGEKENAEQKQAREIVEGCLQKSFGFKLAHGLILRVFKVTLGSLWRQHEGSDNVPGTYAHWLRHATTYWNQDDIPPTLKFTVKEPIKRGPLLRER</sequence>
<dbReference type="OrthoDB" id="409543at2759"/>
<dbReference type="VEuPathDB" id="FungiDB:Z518_04716"/>
<gene>
    <name evidence="1" type="ORF">Z518_04716</name>
</gene>
<dbReference type="Gene3D" id="3.90.550.20">
    <property type="match status" value="1"/>
</dbReference>
<dbReference type="Proteomes" id="UP000053617">
    <property type="component" value="Unassembled WGS sequence"/>
</dbReference>
<proteinExistence type="predicted"/>
<keyword evidence="2" id="KW-1185">Reference proteome</keyword>
<reference evidence="1 2" key="1">
    <citation type="submission" date="2015-01" db="EMBL/GenBank/DDBJ databases">
        <title>The Genome Sequence of Rhinocladiella mackenzie CBS 650.93.</title>
        <authorList>
            <consortium name="The Broad Institute Genomics Platform"/>
            <person name="Cuomo C."/>
            <person name="de Hoog S."/>
            <person name="Gorbushina A."/>
            <person name="Stielow B."/>
            <person name="Teixiera M."/>
            <person name="Abouelleil A."/>
            <person name="Chapman S.B."/>
            <person name="Priest M."/>
            <person name="Young S.K."/>
            <person name="Wortman J."/>
            <person name="Nusbaum C."/>
            <person name="Birren B."/>
        </authorList>
    </citation>
    <scope>NUCLEOTIDE SEQUENCE [LARGE SCALE GENOMIC DNA]</scope>
    <source>
        <strain evidence="1 2">CBS 650.93</strain>
    </source>
</reference>
<dbReference type="GeneID" id="25292787"/>
<evidence type="ECO:0000313" key="1">
    <source>
        <dbReference type="EMBL" id="KIX06740.1"/>
    </source>
</evidence>
<dbReference type="SUPFAM" id="SSF53448">
    <property type="entry name" value="Nucleotide-diphospho-sugar transferases"/>
    <property type="match status" value="1"/>
</dbReference>
<evidence type="ECO:0008006" key="3">
    <source>
        <dbReference type="Google" id="ProtNLM"/>
    </source>
</evidence>
<dbReference type="HOGENOM" id="CLU_061936_0_0_1"/>
<dbReference type="EMBL" id="KN847477">
    <property type="protein sequence ID" value="KIX06740.1"/>
    <property type="molecule type" value="Genomic_DNA"/>
</dbReference>
<dbReference type="RefSeq" id="XP_013273876.1">
    <property type="nucleotide sequence ID" value="XM_013418422.1"/>
</dbReference>
<dbReference type="AlphaFoldDB" id="A0A0D2JCB3"/>
<dbReference type="GO" id="GO:0016757">
    <property type="term" value="F:glycosyltransferase activity"/>
    <property type="evidence" value="ECO:0007669"/>
    <property type="project" value="InterPro"/>
</dbReference>
<accession>A0A0D2JCB3</accession>
<organism evidence="1 2">
    <name type="scientific">Rhinocladiella mackenziei CBS 650.93</name>
    <dbReference type="NCBI Taxonomy" id="1442369"/>
    <lineage>
        <taxon>Eukaryota</taxon>
        <taxon>Fungi</taxon>
        <taxon>Dikarya</taxon>
        <taxon>Ascomycota</taxon>
        <taxon>Pezizomycotina</taxon>
        <taxon>Eurotiomycetes</taxon>
        <taxon>Chaetothyriomycetidae</taxon>
        <taxon>Chaetothyriales</taxon>
        <taxon>Herpotrichiellaceae</taxon>
        <taxon>Rhinocladiella</taxon>
    </lineage>
</organism>
<name>A0A0D2JCB3_9EURO</name>
<dbReference type="Pfam" id="PF05704">
    <property type="entry name" value="Caps_synth"/>
    <property type="match status" value="1"/>
</dbReference>
<protein>
    <recommendedName>
        <fullName evidence="3">Capsule polysaccharide biosynthesis protein</fullName>
    </recommendedName>
</protein>